<evidence type="ECO:0000313" key="3">
    <source>
        <dbReference type="Proteomes" id="UP000261812"/>
    </source>
</evidence>
<protein>
    <submittedName>
        <fullName evidence="2">Uncharacterized protein</fullName>
    </submittedName>
</protein>
<dbReference type="Proteomes" id="UP000261812">
    <property type="component" value="Chromosome"/>
</dbReference>
<sequence>MTTPTHKVLLKQGSLVLKQCKKALLERDMAVLQQQARILQVAAVASRQTLIEAEARLLEQAAQQNQPRRAAEILMKIKECLVALAGDKRDFDSLPGVAAEAEAPPKKAPFIQHPHDDSYTKRLGNYLVEAELVTPAQIEVALADQRATGARLGDILVARGWLRKGTIEFIMERVVLPDRRRQEAEASSLRPDAASIQSPKIPPLSGSSVNDRATFIDINSSYSDPL</sequence>
<accession>A0A3B7MGR4</accession>
<organism evidence="2 3">
    <name type="scientific">Thermosynechococcus sichuanensis E542</name>
    <dbReference type="NCBI Taxonomy" id="2016101"/>
    <lineage>
        <taxon>Bacteria</taxon>
        <taxon>Bacillati</taxon>
        <taxon>Cyanobacteriota</taxon>
        <taxon>Cyanophyceae</taxon>
        <taxon>Acaryochloridales</taxon>
        <taxon>Thermosynechococcaceae</taxon>
        <taxon>Thermosynechococcus</taxon>
        <taxon>Thermosynechococcus sichuanensis</taxon>
    </lineage>
</organism>
<keyword evidence="3" id="KW-1185">Reference proteome</keyword>
<dbReference type="EMBL" id="CP032152">
    <property type="protein sequence ID" value="AXY68644.2"/>
    <property type="molecule type" value="Genomic_DNA"/>
</dbReference>
<evidence type="ECO:0000313" key="2">
    <source>
        <dbReference type="EMBL" id="AXY68644.2"/>
    </source>
</evidence>
<reference evidence="3" key="1">
    <citation type="submission" date="2018-09" db="EMBL/GenBank/DDBJ databases">
        <title>Complete genome sequence of thermophilic cyanobacteria strain Thermosynechococcus elongatus PKUAC-SCTE542.</title>
        <authorList>
            <person name="Liang Y."/>
            <person name="Tang J."/>
            <person name="Daroch M."/>
        </authorList>
    </citation>
    <scope>NUCLEOTIDE SEQUENCE [LARGE SCALE GENOMIC DNA]</scope>
    <source>
        <strain evidence="3">E542</strain>
    </source>
</reference>
<dbReference type="RefSeq" id="WP_181495373.1">
    <property type="nucleotide sequence ID" value="NZ_CP032152.1"/>
</dbReference>
<dbReference type="AlphaFoldDB" id="A0A3B7MGR4"/>
<dbReference type="InterPro" id="IPR037257">
    <property type="entry name" value="T2SS_E_N_sf"/>
</dbReference>
<dbReference type="SUPFAM" id="SSF160246">
    <property type="entry name" value="EspE N-terminal domain-like"/>
    <property type="match status" value="1"/>
</dbReference>
<evidence type="ECO:0000256" key="1">
    <source>
        <dbReference type="SAM" id="MobiDB-lite"/>
    </source>
</evidence>
<feature type="region of interest" description="Disordered" evidence="1">
    <location>
        <begin position="186"/>
        <end position="210"/>
    </location>
</feature>
<dbReference type="KEGG" id="tsq:D3A95_13055"/>
<gene>
    <name evidence="2" type="ORF">D3A95_13055</name>
</gene>
<proteinExistence type="predicted"/>
<name>A0A3B7MGR4_9CYAN</name>